<sequence>MSEPVIYPLTCSLAARSHRYGRQGTALADDDDDSADYGHSGYSADGGIEGGDYSYSESDDDDDDEDDAEDDSEDEESEEEEAEASSADKTKT</sequence>
<comment type="caution">
    <text evidence="2">The sequence shown here is derived from an EMBL/GenBank/DDBJ whole genome shotgun (WGS) entry which is preliminary data.</text>
</comment>
<accession>A0A8S4QMQ7</accession>
<keyword evidence="3" id="KW-1185">Reference proteome</keyword>
<dbReference type="Proteomes" id="UP000838756">
    <property type="component" value="Unassembled WGS sequence"/>
</dbReference>
<evidence type="ECO:0000313" key="3">
    <source>
        <dbReference type="Proteomes" id="UP000838756"/>
    </source>
</evidence>
<gene>
    <name evidence="2" type="primary">jg2104</name>
    <name evidence="2" type="ORF">PAEG_LOCUS3428</name>
</gene>
<feature type="region of interest" description="Disordered" evidence="1">
    <location>
        <begin position="24"/>
        <end position="92"/>
    </location>
</feature>
<evidence type="ECO:0000313" key="2">
    <source>
        <dbReference type="EMBL" id="CAH2211718.1"/>
    </source>
</evidence>
<dbReference type="Pfam" id="PF06524">
    <property type="entry name" value="NOA36"/>
    <property type="match status" value="1"/>
</dbReference>
<dbReference type="GO" id="GO:0008270">
    <property type="term" value="F:zinc ion binding"/>
    <property type="evidence" value="ECO:0007669"/>
    <property type="project" value="InterPro"/>
</dbReference>
<dbReference type="EMBL" id="CAKXAJ010010998">
    <property type="protein sequence ID" value="CAH2211718.1"/>
    <property type="molecule type" value="Genomic_DNA"/>
</dbReference>
<organism evidence="2 3">
    <name type="scientific">Pararge aegeria aegeria</name>
    <dbReference type="NCBI Taxonomy" id="348720"/>
    <lineage>
        <taxon>Eukaryota</taxon>
        <taxon>Metazoa</taxon>
        <taxon>Ecdysozoa</taxon>
        <taxon>Arthropoda</taxon>
        <taxon>Hexapoda</taxon>
        <taxon>Insecta</taxon>
        <taxon>Pterygota</taxon>
        <taxon>Neoptera</taxon>
        <taxon>Endopterygota</taxon>
        <taxon>Lepidoptera</taxon>
        <taxon>Glossata</taxon>
        <taxon>Ditrysia</taxon>
        <taxon>Papilionoidea</taxon>
        <taxon>Nymphalidae</taxon>
        <taxon>Satyrinae</taxon>
        <taxon>Satyrini</taxon>
        <taxon>Parargina</taxon>
        <taxon>Pararge</taxon>
    </lineage>
</organism>
<feature type="compositionally biased region" description="Acidic residues" evidence="1">
    <location>
        <begin position="57"/>
        <end position="83"/>
    </location>
</feature>
<protein>
    <submittedName>
        <fullName evidence="2">Jg2104 protein</fullName>
    </submittedName>
</protein>
<dbReference type="InterPro" id="IPR010531">
    <property type="entry name" value="NOA36"/>
</dbReference>
<reference evidence="2" key="1">
    <citation type="submission" date="2022-03" db="EMBL/GenBank/DDBJ databases">
        <authorList>
            <person name="Lindestad O."/>
        </authorList>
    </citation>
    <scope>NUCLEOTIDE SEQUENCE</scope>
</reference>
<name>A0A8S4QMQ7_9NEOP</name>
<dbReference type="GO" id="GO:0005634">
    <property type="term" value="C:nucleus"/>
    <property type="evidence" value="ECO:0007669"/>
    <property type="project" value="InterPro"/>
</dbReference>
<evidence type="ECO:0000256" key="1">
    <source>
        <dbReference type="SAM" id="MobiDB-lite"/>
    </source>
</evidence>
<proteinExistence type="predicted"/>
<dbReference type="AlphaFoldDB" id="A0A8S4QMQ7"/>